<dbReference type="InterPro" id="IPR016195">
    <property type="entry name" value="Pol/histidinol_Pase-like"/>
</dbReference>
<dbReference type="EC" id="3.1.3.48" evidence="2"/>
<dbReference type="eggNOG" id="COG4464">
    <property type="taxonomic scope" value="Bacteria"/>
</dbReference>
<dbReference type="GO" id="GO:0004725">
    <property type="term" value="F:protein tyrosine phosphatase activity"/>
    <property type="evidence" value="ECO:0007669"/>
    <property type="project" value="UniProtKB-EC"/>
</dbReference>
<dbReference type="PIR" id="G97276">
    <property type="entry name" value="G97276"/>
</dbReference>
<evidence type="ECO:0000256" key="2">
    <source>
        <dbReference type="ARBA" id="ARBA00013064"/>
    </source>
</evidence>
<dbReference type="OrthoDB" id="9788539at2"/>
<dbReference type="Gene3D" id="3.20.20.140">
    <property type="entry name" value="Metal-dependent hydrolases"/>
    <property type="match status" value="1"/>
</dbReference>
<dbReference type="PANTHER" id="PTHR39181">
    <property type="entry name" value="TYROSINE-PROTEIN PHOSPHATASE YWQE"/>
    <property type="match status" value="1"/>
</dbReference>
<dbReference type="InterPro" id="IPR016667">
    <property type="entry name" value="Caps_polysacc_synth_CpsB/CapC"/>
</dbReference>
<evidence type="ECO:0000256" key="1">
    <source>
        <dbReference type="ARBA" id="ARBA00005750"/>
    </source>
</evidence>
<dbReference type="GO" id="GO:0030145">
    <property type="term" value="F:manganese ion binding"/>
    <property type="evidence" value="ECO:0007669"/>
    <property type="project" value="InterPro"/>
</dbReference>
<gene>
    <name evidence="6" type="ordered locus">CA_C3062</name>
</gene>
<evidence type="ECO:0000313" key="6">
    <source>
        <dbReference type="EMBL" id="AAK81002.1"/>
    </source>
</evidence>
<name>Q97EP6_CLOAB</name>
<evidence type="ECO:0000256" key="3">
    <source>
        <dbReference type="ARBA" id="ARBA00022801"/>
    </source>
</evidence>
<proteinExistence type="inferred from homology"/>
<dbReference type="AlphaFoldDB" id="Q97EP6"/>
<dbReference type="PANTHER" id="PTHR39181:SF1">
    <property type="entry name" value="TYROSINE-PROTEIN PHOSPHATASE YWQE"/>
    <property type="match status" value="1"/>
</dbReference>
<dbReference type="RefSeq" id="WP_010966343.1">
    <property type="nucleotide sequence ID" value="NC_003030.1"/>
</dbReference>
<dbReference type="SUPFAM" id="SSF89550">
    <property type="entry name" value="PHP domain-like"/>
    <property type="match status" value="1"/>
</dbReference>
<sequence>MVDIHSHIIPGIDDGSNSLETTLKMMEIANEAGLTKMVATSHYFRGRFENSISAITSEAEKLNSIFKKKAVDIEVIPGQEVFIDNHTLEAHKNGIIGCIRDTNYMLVEFDMMSLLENAADILYEIQIRGIKPIIAHPERYTYIQRDLYKINDLIDENIYFQVNAGSIEGLFGKTVQKTAIKLIEEGLVSFIASDAHSAGKRCPGYEGALKLVAKIDSVLPGKFVKNADLLIENQEIKARSQKLKRKKGFFTFFK</sequence>
<dbReference type="DNASU" id="1119245"/>
<evidence type="ECO:0000313" key="7">
    <source>
        <dbReference type="Proteomes" id="UP000000814"/>
    </source>
</evidence>
<dbReference type="HOGENOM" id="CLU_085966_1_0_9"/>
<keyword evidence="4" id="KW-0904">Protein phosphatase</keyword>
<keyword evidence="3 6" id="KW-0378">Hydrolase</keyword>
<dbReference type="GeneID" id="44999549"/>
<dbReference type="STRING" id="272562.CA_C3062"/>
<dbReference type="PIRSF" id="PIRSF016557">
    <property type="entry name" value="Caps_synth_CpsB"/>
    <property type="match status" value="1"/>
</dbReference>
<comment type="similarity">
    <text evidence="1">Belongs to the metallo-dependent hydrolases superfamily. CpsB/CapC family.</text>
</comment>
<protein>
    <recommendedName>
        <fullName evidence="2">protein-tyrosine-phosphatase</fullName>
        <ecNumber evidence="2">3.1.3.48</ecNumber>
    </recommendedName>
</protein>
<dbReference type="KEGG" id="cac:CA_C3062"/>
<dbReference type="PATRIC" id="fig|272562.8.peg.3245"/>
<reference evidence="6 7" key="1">
    <citation type="journal article" date="2001" name="J. Bacteriol.">
        <title>Genome sequence and comparative analysis of the solvent-producing bacterium Clostridium acetobutylicum.</title>
        <authorList>
            <person name="Nolling J."/>
            <person name="Breton G."/>
            <person name="Omelchenko M.V."/>
            <person name="Makarova K.S."/>
            <person name="Zeng Q."/>
            <person name="Gibson R."/>
            <person name="Lee H.M."/>
            <person name="Dubois J."/>
            <person name="Qiu D."/>
            <person name="Hitti J."/>
            <person name="Wolf Y.I."/>
            <person name="Tatusov R.L."/>
            <person name="Sabathe F."/>
            <person name="Doucette-Stamm L."/>
            <person name="Soucaille P."/>
            <person name="Daly M.J."/>
            <person name="Bennett G.N."/>
            <person name="Koonin E.V."/>
            <person name="Smith D.R."/>
        </authorList>
    </citation>
    <scope>NUCLEOTIDE SEQUENCE [LARGE SCALE GENOMIC DNA]</scope>
    <source>
        <strain evidence="7">ATCC 824 / DSM 792 / JCM 1419 / LMG 5710 / VKM B-1787</strain>
    </source>
</reference>
<dbReference type="Proteomes" id="UP000000814">
    <property type="component" value="Chromosome"/>
</dbReference>
<keyword evidence="7" id="KW-1185">Reference proteome</keyword>
<accession>Q97EP6</accession>
<evidence type="ECO:0000256" key="4">
    <source>
        <dbReference type="ARBA" id="ARBA00022912"/>
    </source>
</evidence>
<dbReference type="Pfam" id="PF19567">
    <property type="entry name" value="CpsB_CapC"/>
    <property type="match status" value="1"/>
</dbReference>
<organism evidence="6 7">
    <name type="scientific">Clostridium acetobutylicum (strain ATCC 824 / DSM 792 / JCM 1419 / IAM 19013 / LMG 5710 / NBRC 13948 / NRRL B-527 / VKM B-1787 / 2291 / W)</name>
    <dbReference type="NCBI Taxonomy" id="272562"/>
    <lineage>
        <taxon>Bacteria</taxon>
        <taxon>Bacillati</taxon>
        <taxon>Bacillota</taxon>
        <taxon>Clostridia</taxon>
        <taxon>Eubacteriales</taxon>
        <taxon>Clostridiaceae</taxon>
        <taxon>Clostridium</taxon>
    </lineage>
</organism>
<evidence type="ECO:0000256" key="5">
    <source>
        <dbReference type="ARBA" id="ARBA00051722"/>
    </source>
</evidence>
<comment type="catalytic activity">
    <reaction evidence="5">
        <text>O-phospho-L-tyrosyl-[protein] + H2O = L-tyrosyl-[protein] + phosphate</text>
        <dbReference type="Rhea" id="RHEA:10684"/>
        <dbReference type="Rhea" id="RHEA-COMP:10136"/>
        <dbReference type="Rhea" id="RHEA-COMP:20101"/>
        <dbReference type="ChEBI" id="CHEBI:15377"/>
        <dbReference type="ChEBI" id="CHEBI:43474"/>
        <dbReference type="ChEBI" id="CHEBI:46858"/>
        <dbReference type="ChEBI" id="CHEBI:61978"/>
        <dbReference type="EC" id="3.1.3.48"/>
    </reaction>
</comment>
<dbReference type="EMBL" id="AE001437">
    <property type="protein sequence ID" value="AAK81002.1"/>
    <property type="molecule type" value="Genomic_DNA"/>
</dbReference>